<dbReference type="AlphaFoldDB" id="A0A9X3X295"/>
<dbReference type="EMBL" id="JAGTJJ010000005">
    <property type="protein sequence ID" value="MDC3981475.1"/>
    <property type="molecule type" value="Genomic_DNA"/>
</dbReference>
<sequence length="561" mass="61072">MNELQLFLAHADDQRPVLDGGLPLAATLDAPGLDAPPEVLRRVANVHAPSDALPEQRWALVAPKGPAGDRLLSLLAPLRKKREEEQGEEALVYRVEPGMDPVAAGAWIQKEYRDAVRRREVERPRYLLLLGGPELISWDLQRMLCGEAFVGRLAFRDDLGYEAYVDKALRWADVMEAPRARALYHAVLDGTRAMQEGDRHLVQPSLAIARQGQAAGTFDADEIVEIPTDPAGTTLDLSSAAGVLLREAARTRGGMLFTMSHGAGIPKAGWRSLEEQYAHQGAMVLGREGDLLTANDIRRGPFLPGGVWFMFACYGAGTPSRSAYFPWLSRLHELGVIGSAADEVLAALPRGGDSPFVAALPQAALANPDGPLGVVGHVDLAWTWSFLDYDIEGGAFVPKSRAERFQGILQAFVNGHRFGVAHHELARFFRSVSTEVTIFDEEHAHRASLSSDFVEDQASRVRRANLWMQRQDLSAYVLLGDPAARLPIARCPAGIRHAAPGGAASRSTEESVRREDAVLAVLRGMATAATVASRMGVSRDEVERWVATFVDAGRAALARMR</sequence>
<proteinExistence type="predicted"/>
<organism evidence="1 2">
    <name type="scientific">Polyangium jinanense</name>
    <dbReference type="NCBI Taxonomy" id="2829994"/>
    <lineage>
        <taxon>Bacteria</taxon>
        <taxon>Pseudomonadati</taxon>
        <taxon>Myxococcota</taxon>
        <taxon>Polyangia</taxon>
        <taxon>Polyangiales</taxon>
        <taxon>Polyangiaceae</taxon>
        <taxon>Polyangium</taxon>
    </lineage>
</organism>
<evidence type="ECO:0000313" key="1">
    <source>
        <dbReference type="EMBL" id="MDC3981475.1"/>
    </source>
</evidence>
<accession>A0A9X3X295</accession>
<dbReference type="Proteomes" id="UP001151081">
    <property type="component" value="Unassembled WGS sequence"/>
</dbReference>
<dbReference type="GO" id="GO:0043565">
    <property type="term" value="F:sequence-specific DNA binding"/>
    <property type="evidence" value="ECO:0007669"/>
    <property type="project" value="InterPro"/>
</dbReference>
<keyword evidence="2" id="KW-1185">Reference proteome</keyword>
<name>A0A9X3X295_9BACT</name>
<dbReference type="RefSeq" id="WP_272420143.1">
    <property type="nucleotide sequence ID" value="NZ_JAGTJJ010000005.1"/>
</dbReference>
<evidence type="ECO:0000313" key="2">
    <source>
        <dbReference type="Proteomes" id="UP001151081"/>
    </source>
</evidence>
<dbReference type="InterPro" id="IPR010921">
    <property type="entry name" value="Trp_repressor/repl_initiator"/>
</dbReference>
<dbReference type="SUPFAM" id="SSF48295">
    <property type="entry name" value="TrpR-like"/>
    <property type="match status" value="1"/>
</dbReference>
<protein>
    <submittedName>
        <fullName evidence="1">Helix-turn-helix domain-containing protein</fullName>
    </submittedName>
</protein>
<reference evidence="1 2" key="1">
    <citation type="submission" date="2021-04" db="EMBL/GenBank/DDBJ databases">
        <title>Genome analysis of Polyangium sp.</title>
        <authorList>
            <person name="Li Y."/>
            <person name="Wang J."/>
        </authorList>
    </citation>
    <scope>NUCLEOTIDE SEQUENCE [LARGE SCALE GENOMIC DNA]</scope>
    <source>
        <strain evidence="1 2">SDU14</strain>
    </source>
</reference>
<gene>
    <name evidence="1" type="ORF">KEG57_13260</name>
</gene>
<comment type="caution">
    <text evidence="1">The sequence shown here is derived from an EMBL/GenBank/DDBJ whole genome shotgun (WGS) entry which is preliminary data.</text>
</comment>